<accession>A0ACC0Y1G0</accession>
<organism evidence="1 2">
    <name type="scientific">Pistacia integerrima</name>
    <dbReference type="NCBI Taxonomy" id="434235"/>
    <lineage>
        <taxon>Eukaryota</taxon>
        <taxon>Viridiplantae</taxon>
        <taxon>Streptophyta</taxon>
        <taxon>Embryophyta</taxon>
        <taxon>Tracheophyta</taxon>
        <taxon>Spermatophyta</taxon>
        <taxon>Magnoliopsida</taxon>
        <taxon>eudicotyledons</taxon>
        <taxon>Gunneridae</taxon>
        <taxon>Pentapetalae</taxon>
        <taxon>rosids</taxon>
        <taxon>malvids</taxon>
        <taxon>Sapindales</taxon>
        <taxon>Anacardiaceae</taxon>
        <taxon>Pistacia</taxon>
    </lineage>
</organism>
<evidence type="ECO:0000313" key="1">
    <source>
        <dbReference type="EMBL" id="KAJ0026343.1"/>
    </source>
</evidence>
<reference evidence="2" key="1">
    <citation type="journal article" date="2023" name="G3 (Bethesda)">
        <title>Genome assembly and association tests identify interacting loci associated with vigor, precocity, and sex in interspecific pistachio rootstocks.</title>
        <authorList>
            <person name="Palmer W."/>
            <person name="Jacygrad E."/>
            <person name="Sagayaradj S."/>
            <person name="Cavanaugh K."/>
            <person name="Han R."/>
            <person name="Bertier L."/>
            <person name="Beede B."/>
            <person name="Kafkas S."/>
            <person name="Golino D."/>
            <person name="Preece J."/>
            <person name="Michelmore R."/>
        </authorList>
    </citation>
    <scope>NUCLEOTIDE SEQUENCE [LARGE SCALE GENOMIC DNA]</scope>
</reference>
<comment type="caution">
    <text evidence="1">The sequence shown here is derived from an EMBL/GenBank/DDBJ whole genome shotgun (WGS) entry which is preliminary data.</text>
</comment>
<dbReference type="EMBL" id="CM047745">
    <property type="protein sequence ID" value="KAJ0026343.1"/>
    <property type="molecule type" value="Genomic_DNA"/>
</dbReference>
<proteinExistence type="predicted"/>
<name>A0ACC0Y1G0_9ROSI</name>
<evidence type="ECO:0000313" key="2">
    <source>
        <dbReference type="Proteomes" id="UP001163603"/>
    </source>
</evidence>
<protein>
    <submittedName>
        <fullName evidence="1">Uncharacterized protein</fullName>
    </submittedName>
</protein>
<dbReference type="Proteomes" id="UP001163603">
    <property type="component" value="Chromosome 10"/>
</dbReference>
<keyword evidence="2" id="KW-1185">Reference proteome</keyword>
<sequence>MNKMLIESDHMVVGYIPYSRLINGRHTASFRFSASNYFRDISMEGCKVKCCGVYPLYIQPNMLQPYISEEKSAATSECSAEMSGRAISDEEEVQPHLKRICRKQINTP</sequence>
<gene>
    <name evidence="1" type="ORF">Pint_07255</name>
</gene>